<dbReference type="GO" id="GO:0043190">
    <property type="term" value="C:ATP-binding cassette (ABC) transporter complex"/>
    <property type="evidence" value="ECO:0007669"/>
    <property type="project" value="InterPro"/>
</dbReference>
<dbReference type="PANTHER" id="PTHR30290">
    <property type="entry name" value="PERIPLASMIC BINDING COMPONENT OF ABC TRANSPORTER"/>
    <property type="match status" value="1"/>
</dbReference>
<name>A0A6M4HCB4_9PROT</name>
<dbReference type="GO" id="GO:0030288">
    <property type="term" value="C:outer membrane-bounded periplasmic space"/>
    <property type="evidence" value="ECO:0007669"/>
    <property type="project" value="UniProtKB-ARBA"/>
</dbReference>
<dbReference type="PANTHER" id="PTHR30290:SF9">
    <property type="entry name" value="OLIGOPEPTIDE-BINDING PROTEIN APPA"/>
    <property type="match status" value="1"/>
</dbReference>
<dbReference type="GO" id="GO:0015833">
    <property type="term" value="P:peptide transport"/>
    <property type="evidence" value="ECO:0007669"/>
    <property type="project" value="TreeGrafter"/>
</dbReference>
<dbReference type="Proteomes" id="UP000503096">
    <property type="component" value="Chromosome"/>
</dbReference>
<evidence type="ECO:0000256" key="3">
    <source>
        <dbReference type="ARBA" id="ARBA00022729"/>
    </source>
</evidence>
<organism evidence="6 7">
    <name type="scientific">Usitatibacter palustris</name>
    <dbReference type="NCBI Taxonomy" id="2732487"/>
    <lineage>
        <taxon>Bacteria</taxon>
        <taxon>Pseudomonadati</taxon>
        <taxon>Pseudomonadota</taxon>
        <taxon>Betaproteobacteria</taxon>
        <taxon>Nitrosomonadales</taxon>
        <taxon>Usitatibacteraceae</taxon>
        <taxon>Usitatibacter</taxon>
    </lineage>
</organism>
<reference evidence="6 7" key="1">
    <citation type="submission" date="2020-04" db="EMBL/GenBank/DDBJ databases">
        <title>Usitatibacter rugosus gen. nov., sp. nov. and Usitatibacter palustris sp. nov., novel members of Usitatibacteraceae fam. nov. within the order Nitrosomonadales isolated from soil.</title>
        <authorList>
            <person name="Huber K.J."/>
            <person name="Neumann-Schaal M."/>
            <person name="Geppert A."/>
            <person name="Luckner M."/>
            <person name="Wanner G."/>
            <person name="Overmann J."/>
        </authorList>
    </citation>
    <scope>NUCLEOTIDE SEQUENCE [LARGE SCALE GENOMIC DNA]</scope>
    <source>
        <strain evidence="6 7">Swamp67</strain>
    </source>
</reference>
<keyword evidence="3 4" id="KW-0732">Signal</keyword>
<dbReference type="InterPro" id="IPR039424">
    <property type="entry name" value="SBP_5"/>
</dbReference>
<protein>
    <submittedName>
        <fullName evidence="6">Heme-binding protein A</fullName>
    </submittedName>
</protein>
<feature type="domain" description="Solute-binding protein family 5" evidence="5">
    <location>
        <begin position="65"/>
        <end position="445"/>
    </location>
</feature>
<accession>A0A6M4HCB4</accession>
<dbReference type="EMBL" id="CP053073">
    <property type="protein sequence ID" value="QJR16154.1"/>
    <property type="molecule type" value="Genomic_DNA"/>
</dbReference>
<evidence type="ECO:0000259" key="5">
    <source>
        <dbReference type="Pfam" id="PF00496"/>
    </source>
</evidence>
<dbReference type="Pfam" id="PF00496">
    <property type="entry name" value="SBP_bac_5"/>
    <property type="match status" value="1"/>
</dbReference>
<dbReference type="CDD" id="cd08498">
    <property type="entry name" value="PBP2_NikA_DppA_OppA_like_2"/>
    <property type="match status" value="1"/>
</dbReference>
<sequence length="528" mass="58758">MATIRSVAALLVLVLTGSVNAATFRWSSQGDYLSADPHAQNEGLNNNMNDEIFERLTDRARDLTMIPGLATSWEAVSPTIWRFKLREGVKFHDGTPFTADDVVFSLARANLPSSNFKVYAAQVGKARRIDAHTVEIELPKPTPAAVFLDSLNTVRIMSKAWCEKHGATKPQDFKTGEETYASRNANGTGPFTLVKRETEVSTVLKKNPNWWGIAAKRFDSNVDEIVYRPIKSDATRMAALLSGELDLVLDPSLQDIPRMKTDPKLRVIEGAENRVIFFVMDQSRDELKYSNIKGANPLKDLRVRQALYAAIDIDAIQRQVMRGQSRPTGAMVPTAARSFPALEPRLLPHDPALARKLLAEAGYPNGFELQLLCPNNRYVNDERICVAVAAMFAKVGVKASVNGMPRAQFFQKVDNFDLSMHLYGWGGPATDPGFTLTPVLHSRDGTRGDFNSGRQSDPELDRLIEAVEVELDATKRSALMLQALMRVREKVYTIPLHRQIIPWAVRANVNVVHRADNVVTATWVRIAP</sequence>
<proteinExistence type="inferred from homology"/>
<dbReference type="Gene3D" id="3.90.76.10">
    <property type="entry name" value="Dipeptide-binding Protein, Domain 1"/>
    <property type="match status" value="1"/>
</dbReference>
<evidence type="ECO:0000313" key="7">
    <source>
        <dbReference type="Proteomes" id="UP000503096"/>
    </source>
</evidence>
<dbReference type="RefSeq" id="WP_171164027.1">
    <property type="nucleotide sequence ID" value="NZ_CP053073.1"/>
</dbReference>
<dbReference type="FunCoup" id="A0A6M4HCB4">
    <property type="interactions" value="248"/>
</dbReference>
<dbReference type="AlphaFoldDB" id="A0A6M4HCB4"/>
<dbReference type="InParanoid" id="A0A6M4HCB4"/>
<keyword evidence="7" id="KW-1185">Reference proteome</keyword>
<dbReference type="GO" id="GO:1904680">
    <property type="term" value="F:peptide transmembrane transporter activity"/>
    <property type="evidence" value="ECO:0007669"/>
    <property type="project" value="TreeGrafter"/>
</dbReference>
<feature type="chain" id="PRO_5026932126" evidence="4">
    <location>
        <begin position="22"/>
        <end position="528"/>
    </location>
</feature>
<evidence type="ECO:0000256" key="1">
    <source>
        <dbReference type="ARBA" id="ARBA00005695"/>
    </source>
</evidence>
<feature type="signal peptide" evidence="4">
    <location>
        <begin position="1"/>
        <end position="21"/>
    </location>
</feature>
<dbReference type="PIRSF" id="PIRSF002741">
    <property type="entry name" value="MppA"/>
    <property type="match status" value="1"/>
</dbReference>
<comment type="similarity">
    <text evidence="1">Belongs to the bacterial solute-binding protein 5 family.</text>
</comment>
<dbReference type="KEGG" id="upl:DSM104440_02983"/>
<evidence type="ECO:0000313" key="6">
    <source>
        <dbReference type="EMBL" id="QJR16154.1"/>
    </source>
</evidence>
<dbReference type="Gene3D" id="3.10.105.10">
    <property type="entry name" value="Dipeptide-binding Protein, Domain 3"/>
    <property type="match status" value="1"/>
</dbReference>
<dbReference type="SUPFAM" id="SSF53850">
    <property type="entry name" value="Periplasmic binding protein-like II"/>
    <property type="match status" value="1"/>
</dbReference>
<gene>
    <name evidence="6" type="primary">hbpA_8</name>
    <name evidence="6" type="ORF">DSM104440_02983</name>
</gene>
<dbReference type="InterPro" id="IPR030678">
    <property type="entry name" value="Peptide/Ni-bd"/>
</dbReference>
<dbReference type="InterPro" id="IPR000914">
    <property type="entry name" value="SBP_5_dom"/>
</dbReference>
<dbReference type="Gene3D" id="3.40.190.10">
    <property type="entry name" value="Periplasmic binding protein-like II"/>
    <property type="match status" value="1"/>
</dbReference>
<evidence type="ECO:0000256" key="2">
    <source>
        <dbReference type="ARBA" id="ARBA00022448"/>
    </source>
</evidence>
<evidence type="ECO:0000256" key="4">
    <source>
        <dbReference type="SAM" id="SignalP"/>
    </source>
</evidence>
<keyword evidence="2" id="KW-0813">Transport</keyword>